<feature type="region of interest" description="Disordered" evidence="2">
    <location>
        <begin position="308"/>
        <end position="364"/>
    </location>
</feature>
<evidence type="ECO:0000259" key="4">
    <source>
        <dbReference type="Pfam" id="PF14257"/>
    </source>
</evidence>
<evidence type="ECO:0000256" key="1">
    <source>
        <dbReference type="SAM" id="Coils"/>
    </source>
</evidence>
<feature type="domain" description="DUF4349" evidence="4">
    <location>
        <begin position="75"/>
        <end position="293"/>
    </location>
</feature>
<dbReference type="Proteomes" id="UP000654345">
    <property type="component" value="Unassembled WGS sequence"/>
</dbReference>
<feature type="region of interest" description="Disordered" evidence="2">
    <location>
        <begin position="34"/>
        <end position="70"/>
    </location>
</feature>
<keyword evidence="1" id="KW-0175">Coiled coil</keyword>
<feature type="compositionally biased region" description="Basic and acidic residues" evidence="2">
    <location>
        <begin position="331"/>
        <end position="344"/>
    </location>
</feature>
<keyword evidence="3" id="KW-0812">Transmembrane</keyword>
<accession>A0ABQ3V5S0</accession>
<dbReference type="PROSITE" id="PS51257">
    <property type="entry name" value="PROKAR_LIPOPROTEIN"/>
    <property type="match status" value="1"/>
</dbReference>
<dbReference type="RefSeq" id="WP_201376416.1">
    <property type="nucleotide sequence ID" value="NZ_BNJG01000004.1"/>
</dbReference>
<keyword evidence="6" id="KW-1185">Reference proteome</keyword>
<feature type="compositionally biased region" description="Acidic residues" evidence="2">
    <location>
        <begin position="346"/>
        <end position="364"/>
    </location>
</feature>
<sequence>MKGRGNQLRGLKLGGLLCLLLTIFLVGCGGASTSGGTASSNTGSTASYNTSKQASSSNASGSSTSNAPTNYTPQYLIKQLNVTMEAKDTNSTANDLQNWITSTDTRAFSSGMQYQLNGDTYTITITFSVQASDYTQIQRYLVDYPAKHNGRLLSLNESVQNATNDYIDTQSRLKNLRVEQQRLQDLMKNAQSMSDVLSINSQLSDVEGQIEQAEGHLNALSDQTTFYPISITLQPPGDGSATPTAPSGNSWNAGQIAHDAFQASLHFFQFLVSILIWLLAFSIYIIPTLILIWLYRRWRRGRQVTNYRPQRLSTPPPAATVHTQQPVPETVHPKEEEPVAHVEPGEQAEEEAQPVANEEELPIS</sequence>
<proteinExistence type="predicted"/>
<evidence type="ECO:0000313" key="6">
    <source>
        <dbReference type="Proteomes" id="UP000654345"/>
    </source>
</evidence>
<protein>
    <recommendedName>
        <fullName evidence="4">DUF4349 domain-containing protein</fullName>
    </recommendedName>
</protein>
<feature type="transmembrane region" description="Helical" evidence="3">
    <location>
        <begin position="270"/>
        <end position="295"/>
    </location>
</feature>
<comment type="caution">
    <text evidence="5">The sequence shown here is derived from an EMBL/GenBank/DDBJ whole genome shotgun (WGS) entry which is preliminary data.</text>
</comment>
<evidence type="ECO:0000256" key="3">
    <source>
        <dbReference type="SAM" id="Phobius"/>
    </source>
</evidence>
<evidence type="ECO:0000313" key="5">
    <source>
        <dbReference type="EMBL" id="GHO60258.1"/>
    </source>
</evidence>
<keyword evidence="3" id="KW-1133">Transmembrane helix</keyword>
<feature type="coiled-coil region" evidence="1">
    <location>
        <begin position="159"/>
        <end position="223"/>
    </location>
</feature>
<keyword evidence="3" id="KW-0472">Membrane</keyword>
<reference evidence="5 6" key="1">
    <citation type="journal article" date="2021" name="Int. J. Syst. Evol. Microbiol.">
        <title>Reticulibacter mediterranei gen. nov., sp. nov., within the new family Reticulibacteraceae fam. nov., and Ktedonospora formicarum gen. nov., sp. nov., Ktedonobacter robiniae sp. nov., Dictyobacter formicarum sp. nov. and Dictyobacter arantiisoli sp. nov., belonging to the class Ktedonobacteria.</title>
        <authorList>
            <person name="Yabe S."/>
            <person name="Zheng Y."/>
            <person name="Wang C.M."/>
            <person name="Sakai Y."/>
            <person name="Abe K."/>
            <person name="Yokota A."/>
            <person name="Donadio S."/>
            <person name="Cavaletti L."/>
            <person name="Monciardini P."/>
        </authorList>
    </citation>
    <scope>NUCLEOTIDE SEQUENCE [LARGE SCALE GENOMIC DNA]</scope>
    <source>
        <strain evidence="5 6">SOSP1-30</strain>
    </source>
</reference>
<dbReference type="Pfam" id="PF14257">
    <property type="entry name" value="DUF4349"/>
    <property type="match status" value="1"/>
</dbReference>
<name>A0ABQ3V5S0_9CHLR</name>
<dbReference type="EMBL" id="BNJG01000004">
    <property type="protein sequence ID" value="GHO60258.1"/>
    <property type="molecule type" value="Genomic_DNA"/>
</dbReference>
<evidence type="ECO:0000256" key="2">
    <source>
        <dbReference type="SAM" id="MobiDB-lite"/>
    </source>
</evidence>
<organism evidence="5 6">
    <name type="scientific">Ktedonobacter robiniae</name>
    <dbReference type="NCBI Taxonomy" id="2778365"/>
    <lineage>
        <taxon>Bacteria</taxon>
        <taxon>Bacillati</taxon>
        <taxon>Chloroflexota</taxon>
        <taxon>Ktedonobacteria</taxon>
        <taxon>Ktedonobacterales</taxon>
        <taxon>Ktedonobacteraceae</taxon>
        <taxon>Ktedonobacter</taxon>
    </lineage>
</organism>
<dbReference type="InterPro" id="IPR025645">
    <property type="entry name" value="DUF4349"/>
</dbReference>
<gene>
    <name evidence="5" type="ORF">KSB_87330</name>
</gene>